<evidence type="ECO:0000313" key="2">
    <source>
        <dbReference type="EMBL" id="ORA21491.1"/>
    </source>
</evidence>
<evidence type="ECO:0000313" key="3">
    <source>
        <dbReference type="Proteomes" id="UP000192448"/>
    </source>
</evidence>
<feature type="domain" description="Transposase IS30-like HTH" evidence="1">
    <location>
        <begin position="28"/>
        <end position="58"/>
    </location>
</feature>
<keyword evidence="3" id="KW-1185">Reference proteome</keyword>
<name>A0A1W9ZUQ1_9MYCO</name>
<protein>
    <recommendedName>
        <fullName evidence="1">Transposase IS30-like HTH domain-containing protein</fullName>
    </recommendedName>
</protein>
<sequence>MPSPPRSTLASSLARPLDRLAVREISSRYLSEGERIEIADLRQSGLGVRAIAVRLGRA</sequence>
<gene>
    <name evidence="2" type="ORF">BST13_37525</name>
</gene>
<dbReference type="AlphaFoldDB" id="A0A1W9ZUQ1"/>
<organism evidence="2 3">
    <name type="scientific">Mycobacterium aquaticum</name>
    <dbReference type="NCBI Taxonomy" id="1927124"/>
    <lineage>
        <taxon>Bacteria</taxon>
        <taxon>Bacillati</taxon>
        <taxon>Actinomycetota</taxon>
        <taxon>Actinomycetes</taxon>
        <taxon>Mycobacteriales</taxon>
        <taxon>Mycobacteriaceae</taxon>
        <taxon>Mycobacterium</taxon>
    </lineage>
</organism>
<dbReference type="EMBL" id="MVHF01000078">
    <property type="protein sequence ID" value="ORA21491.1"/>
    <property type="molecule type" value="Genomic_DNA"/>
</dbReference>
<comment type="caution">
    <text evidence="2">The sequence shown here is derived from an EMBL/GenBank/DDBJ whole genome shotgun (WGS) entry which is preliminary data.</text>
</comment>
<dbReference type="STRING" id="1927124.BST13_37525"/>
<reference evidence="2 3" key="1">
    <citation type="submission" date="2017-02" db="EMBL/GenBank/DDBJ databases">
        <title>The new phylogeny of genus Mycobacterium.</title>
        <authorList>
            <person name="Tortoli E."/>
            <person name="Trovato A."/>
            <person name="Cirillo D.M."/>
        </authorList>
    </citation>
    <scope>NUCLEOTIDE SEQUENCE [LARGE SCALE GENOMIC DNA]</scope>
    <source>
        <strain evidence="2 3">RW6</strain>
    </source>
</reference>
<accession>A0A1W9ZUQ1</accession>
<dbReference type="Proteomes" id="UP000192448">
    <property type="component" value="Unassembled WGS sequence"/>
</dbReference>
<dbReference type="Pfam" id="PF13936">
    <property type="entry name" value="HTH_38"/>
    <property type="match status" value="1"/>
</dbReference>
<dbReference type="InterPro" id="IPR025246">
    <property type="entry name" value="IS30-like_HTH"/>
</dbReference>
<feature type="non-terminal residue" evidence="2">
    <location>
        <position position="58"/>
    </location>
</feature>
<proteinExistence type="predicted"/>
<evidence type="ECO:0000259" key="1">
    <source>
        <dbReference type="Pfam" id="PF13936"/>
    </source>
</evidence>